<feature type="region of interest" description="Disordered" evidence="1">
    <location>
        <begin position="436"/>
        <end position="456"/>
    </location>
</feature>
<dbReference type="InterPro" id="IPR011935">
    <property type="entry name" value="CHP02231"/>
</dbReference>
<gene>
    <name evidence="4" type="ORF">FN846DRAFT_940968</name>
</gene>
<feature type="domain" description="DUF4140" evidence="3">
    <location>
        <begin position="23"/>
        <end position="141"/>
    </location>
</feature>
<dbReference type="Proteomes" id="UP000326924">
    <property type="component" value="Unassembled WGS sequence"/>
</dbReference>
<keyword evidence="5" id="KW-1185">Reference proteome</keyword>
<feature type="compositionally biased region" description="Basic and acidic residues" evidence="1">
    <location>
        <begin position="265"/>
        <end position="275"/>
    </location>
</feature>
<feature type="region of interest" description="Disordered" evidence="1">
    <location>
        <begin position="198"/>
        <end position="228"/>
    </location>
</feature>
<evidence type="ECO:0000259" key="3">
    <source>
        <dbReference type="Pfam" id="PF13600"/>
    </source>
</evidence>
<reference evidence="4 5" key="1">
    <citation type="submission" date="2019-09" db="EMBL/GenBank/DDBJ databases">
        <title>Draft genome of the ectomycorrhizal ascomycete Sphaerosporella brunnea.</title>
        <authorList>
            <consortium name="DOE Joint Genome Institute"/>
            <person name="Benucci G.M."/>
            <person name="Marozzi G."/>
            <person name="Antonielli L."/>
            <person name="Sanchez S."/>
            <person name="Marco P."/>
            <person name="Wang X."/>
            <person name="Falini L.B."/>
            <person name="Barry K."/>
            <person name="Haridas S."/>
            <person name="Lipzen A."/>
            <person name="Labutti K."/>
            <person name="Grigoriev I.V."/>
            <person name="Murat C."/>
            <person name="Martin F."/>
            <person name="Albertini E."/>
            <person name="Donnini D."/>
            <person name="Bonito G."/>
        </authorList>
    </citation>
    <scope>NUCLEOTIDE SEQUENCE [LARGE SCALE GENOMIC DNA]</scope>
    <source>
        <strain evidence="4 5">Sb_GMNB300</strain>
    </source>
</reference>
<dbReference type="Pfam" id="PF13598">
    <property type="entry name" value="DUF4139"/>
    <property type="match status" value="1"/>
</dbReference>
<dbReference type="InParanoid" id="A0A5J5F323"/>
<dbReference type="PANTHER" id="PTHR31005:SF8">
    <property type="entry name" value="DUF4139 DOMAIN-CONTAINING PROTEIN"/>
    <property type="match status" value="1"/>
</dbReference>
<comment type="caution">
    <text evidence="4">The sequence shown here is derived from an EMBL/GenBank/DDBJ whole genome shotgun (WGS) entry which is preliminary data.</text>
</comment>
<proteinExistence type="predicted"/>
<evidence type="ECO:0000313" key="4">
    <source>
        <dbReference type="EMBL" id="KAA8909972.1"/>
    </source>
</evidence>
<feature type="compositionally biased region" description="Acidic residues" evidence="1">
    <location>
        <begin position="90"/>
        <end position="104"/>
    </location>
</feature>
<name>A0A5J5F323_9PEZI</name>
<dbReference type="InterPro" id="IPR025554">
    <property type="entry name" value="DUF4140"/>
</dbReference>
<dbReference type="EMBL" id="VXIS01000052">
    <property type="protein sequence ID" value="KAA8909972.1"/>
    <property type="molecule type" value="Genomic_DNA"/>
</dbReference>
<evidence type="ECO:0000259" key="2">
    <source>
        <dbReference type="Pfam" id="PF13598"/>
    </source>
</evidence>
<feature type="region of interest" description="Disordered" evidence="1">
    <location>
        <begin position="255"/>
        <end position="275"/>
    </location>
</feature>
<dbReference type="AlphaFoldDB" id="A0A5J5F323"/>
<dbReference type="Pfam" id="PF13600">
    <property type="entry name" value="DUF4140"/>
    <property type="match status" value="1"/>
</dbReference>
<organism evidence="4 5">
    <name type="scientific">Sphaerosporella brunnea</name>
    <dbReference type="NCBI Taxonomy" id="1250544"/>
    <lineage>
        <taxon>Eukaryota</taxon>
        <taxon>Fungi</taxon>
        <taxon>Dikarya</taxon>
        <taxon>Ascomycota</taxon>
        <taxon>Pezizomycotina</taxon>
        <taxon>Pezizomycetes</taxon>
        <taxon>Pezizales</taxon>
        <taxon>Pyronemataceae</taxon>
        <taxon>Sphaerosporella</taxon>
    </lineage>
</organism>
<sequence length="687" mass="76542">MSIPDDRIHYQTFNISDLSTRSVTIYPTRAAVVRDIENVLIKPGRTEITINNLTPHADEHSIKVEGHGTNAIVTDMTVDLVPNRNVAADISDDSDSSESEDEEELKSPELKAAIAEVIKLTSEKEDIRVAIESWSERADYLIKSMTYITENVAAPPDLDTFAATRDKLYQGSKSAVKDMEAVEKKLEIAEKRVARLQKQFDRERKKPREARRQRRLARADRNAEKKEQQLEIPERVYRVRITVELEVLPSETRTVIASAPTGKPRKPEDDVDDRVNKDLPSLRISYITGNASWTPHYDLRLDTTQQSGTLSYKAHFTNRTGEVWRDAKVTLSTSQNTFSGLNDKVPWMSPWNVTLVHGNVGLDGGLLCPSEQDVFLTKRGYSALHVPQAAVSRSAVSAGGFKISKKQLSSPVSITPTFYAASANYEASDEDMAFRMREESPDRGSTSKASKRLRIATSSAESHGMTTIYELPGTRTVTSSKLTRRHIITELDLPKVEFSHISVPKLRATVFLKARVFNQSSISLLCGKAGLTLDGSYMGTTTVPLCVPNDHFDIGLGVDESIQISYSKPVKKSSQQGLIMMKENVVLYNRSIRIHNARQGPVKLLVLDQVPVSDDERLRIGLVTPKGLRAEGDTQNLPGKMGTVRLKKNGEVWWELDMLDGGDITLPIEYEARCPAGMGMKAKYGDR</sequence>
<protein>
    <recommendedName>
        <fullName evidence="6">Mucoidy inhibitor A</fullName>
    </recommendedName>
</protein>
<evidence type="ECO:0000313" key="5">
    <source>
        <dbReference type="Proteomes" id="UP000326924"/>
    </source>
</evidence>
<feature type="region of interest" description="Disordered" evidence="1">
    <location>
        <begin position="88"/>
        <end position="107"/>
    </location>
</feature>
<dbReference type="OrthoDB" id="10068793at2759"/>
<feature type="domain" description="DUF4139" evidence="2">
    <location>
        <begin position="282"/>
        <end position="675"/>
    </location>
</feature>
<dbReference type="InterPro" id="IPR037291">
    <property type="entry name" value="DUF4139"/>
</dbReference>
<evidence type="ECO:0000256" key="1">
    <source>
        <dbReference type="SAM" id="MobiDB-lite"/>
    </source>
</evidence>
<evidence type="ECO:0008006" key="6">
    <source>
        <dbReference type="Google" id="ProtNLM"/>
    </source>
</evidence>
<feature type="compositionally biased region" description="Basic and acidic residues" evidence="1">
    <location>
        <begin position="217"/>
        <end position="228"/>
    </location>
</feature>
<accession>A0A5J5F323</accession>
<dbReference type="PANTHER" id="PTHR31005">
    <property type="entry name" value="DUF4139 DOMAIN-CONTAINING PROTEIN"/>
    <property type="match status" value="1"/>
</dbReference>
<feature type="compositionally biased region" description="Basic residues" evidence="1">
    <location>
        <begin position="207"/>
        <end position="216"/>
    </location>
</feature>